<proteinExistence type="predicted"/>
<name>A0ABV6H6M2_9ACTN</name>
<feature type="transmembrane region" description="Helical" evidence="1">
    <location>
        <begin position="59"/>
        <end position="76"/>
    </location>
</feature>
<accession>A0ABV6H6M2</accession>
<organism evidence="2 3">
    <name type="scientific">Gordonia phosphorivorans</name>
    <dbReference type="NCBI Taxonomy" id="1056982"/>
    <lineage>
        <taxon>Bacteria</taxon>
        <taxon>Bacillati</taxon>
        <taxon>Actinomycetota</taxon>
        <taxon>Actinomycetes</taxon>
        <taxon>Mycobacteriales</taxon>
        <taxon>Gordoniaceae</taxon>
        <taxon>Gordonia</taxon>
    </lineage>
</organism>
<dbReference type="RefSeq" id="WP_382362293.1">
    <property type="nucleotide sequence ID" value="NZ_JBHLWV010000016.1"/>
</dbReference>
<keyword evidence="1" id="KW-1133">Transmembrane helix</keyword>
<reference evidence="2 3" key="1">
    <citation type="submission" date="2024-09" db="EMBL/GenBank/DDBJ databases">
        <authorList>
            <person name="Sun Q."/>
            <person name="Mori K."/>
        </authorList>
    </citation>
    <scope>NUCLEOTIDE SEQUENCE [LARGE SCALE GENOMIC DNA]</scope>
    <source>
        <strain evidence="2 3">CCM 7957</strain>
    </source>
</reference>
<evidence type="ECO:0000313" key="3">
    <source>
        <dbReference type="Proteomes" id="UP001589783"/>
    </source>
</evidence>
<keyword evidence="1" id="KW-0812">Transmembrane</keyword>
<sequence length="107" mass="11214">MTTPAPIPGTDVLVDVLVEQMQQQPWWRRFANTVSAAAGAVILILWVAVAAGLDVPSDWLGGVSAAIGLLTTLGVLRTPNGLTPRGVDRVAAAAGVEYQGRHRSAEE</sequence>
<evidence type="ECO:0000256" key="1">
    <source>
        <dbReference type="SAM" id="Phobius"/>
    </source>
</evidence>
<feature type="transmembrane region" description="Helical" evidence="1">
    <location>
        <begin position="30"/>
        <end position="53"/>
    </location>
</feature>
<keyword evidence="1" id="KW-0472">Membrane</keyword>
<gene>
    <name evidence="2" type="ORF">ACFFJD_06380</name>
</gene>
<dbReference type="Proteomes" id="UP001589783">
    <property type="component" value="Unassembled WGS sequence"/>
</dbReference>
<evidence type="ECO:0008006" key="4">
    <source>
        <dbReference type="Google" id="ProtNLM"/>
    </source>
</evidence>
<keyword evidence="3" id="KW-1185">Reference proteome</keyword>
<dbReference type="EMBL" id="JBHLWV010000016">
    <property type="protein sequence ID" value="MFC0314475.1"/>
    <property type="molecule type" value="Genomic_DNA"/>
</dbReference>
<protein>
    <recommendedName>
        <fullName evidence="4">Holin</fullName>
    </recommendedName>
</protein>
<evidence type="ECO:0000313" key="2">
    <source>
        <dbReference type="EMBL" id="MFC0314475.1"/>
    </source>
</evidence>
<comment type="caution">
    <text evidence="2">The sequence shown here is derived from an EMBL/GenBank/DDBJ whole genome shotgun (WGS) entry which is preliminary data.</text>
</comment>